<gene>
    <name evidence="2" type="ORF">RUMOBE_00073</name>
</gene>
<feature type="transmembrane region" description="Helical" evidence="1">
    <location>
        <begin position="86"/>
        <end position="108"/>
    </location>
</feature>
<feature type="transmembrane region" description="Helical" evidence="1">
    <location>
        <begin position="20"/>
        <end position="43"/>
    </location>
</feature>
<dbReference type="AlphaFoldDB" id="A5ZM56"/>
<dbReference type="HOGENOM" id="CLU_873375_0_0_9"/>
<organism evidence="2 3">
    <name type="scientific">Blautia obeum ATCC 29174</name>
    <dbReference type="NCBI Taxonomy" id="411459"/>
    <lineage>
        <taxon>Bacteria</taxon>
        <taxon>Bacillati</taxon>
        <taxon>Bacillota</taxon>
        <taxon>Clostridia</taxon>
        <taxon>Lachnospirales</taxon>
        <taxon>Lachnospiraceae</taxon>
        <taxon>Blautia</taxon>
    </lineage>
</organism>
<reference evidence="2 3" key="2">
    <citation type="submission" date="2007-04" db="EMBL/GenBank/DDBJ databases">
        <title>Draft genome sequence of Ruminococcus obeum (ATCC 29174).</title>
        <authorList>
            <person name="Sudarsanam P."/>
            <person name="Ley R."/>
            <person name="Guruge J."/>
            <person name="Turnbaugh P.J."/>
            <person name="Mahowald M."/>
            <person name="Liep D."/>
            <person name="Gordon J."/>
        </authorList>
    </citation>
    <scope>NUCLEOTIDE SEQUENCE [LARGE SCALE GENOMIC DNA]</scope>
    <source>
        <strain evidence="2 3">ATCC 29174</strain>
    </source>
</reference>
<dbReference type="Proteomes" id="UP000006002">
    <property type="component" value="Unassembled WGS sequence"/>
</dbReference>
<sequence>MYFFCALSRTLLHRKRQGISFQNIPCPSPCVHFNLLIILFLLIMIDQQSNHCKYCNSDNPCERILIPFCFCSFYILPGRLADVLCVSVFCFRLFGVFFCIFSFICFFCNCRCWCLGRFCSLCRGWCLCCFCGLSWCRCLGRFSYFGWCYTHFCHRIHTLLYSIRVFLLPFFCFLQIYPAFCSVNRSHSPVTSIYHFCILCDMKSLAIFNIAHSRNFSIFCSRSLIKLLETSFCICLYIIISIVIHIILTCDIKFRINCFFSGIRRPALVKRGVSIHAMIFCVSPRTVILGILYFSFYMKRRSIRNLLIIQPRRFQIRL</sequence>
<name>A5ZM56_9FIRM</name>
<comment type="caution">
    <text evidence="2">The sequence shown here is derived from an EMBL/GenBank/DDBJ whole genome shotgun (WGS) entry which is preliminary data.</text>
</comment>
<feature type="transmembrane region" description="Helical" evidence="1">
    <location>
        <begin position="159"/>
        <end position="180"/>
    </location>
</feature>
<accession>A5ZM56</accession>
<proteinExistence type="predicted"/>
<protein>
    <submittedName>
        <fullName evidence="2">Uncharacterized protein</fullName>
    </submittedName>
</protein>
<reference evidence="2 3" key="1">
    <citation type="submission" date="2007-03" db="EMBL/GenBank/DDBJ databases">
        <authorList>
            <person name="Fulton L."/>
            <person name="Clifton S."/>
            <person name="Fulton B."/>
            <person name="Xu J."/>
            <person name="Minx P."/>
            <person name="Pepin K.H."/>
            <person name="Johnson M."/>
            <person name="Thiruvilangam P."/>
            <person name="Bhonagiri V."/>
            <person name="Nash W.E."/>
            <person name="Mardis E.R."/>
            <person name="Wilson R.K."/>
        </authorList>
    </citation>
    <scope>NUCLEOTIDE SEQUENCE [LARGE SCALE GENOMIC DNA]</scope>
    <source>
        <strain evidence="2 3">ATCC 29174</strain>
    </source>
</reference>
<dbReference type="EMBL" id="AAVO02000001">
    <property type="protein sequence ID" value="EDM88950.1"/>
    <property type="molecule type" value="Genomic_DNA"/>
</dbReference>
<keyword evidence="1" id="KW-1133">Transmembrane helix</keyword>
<keyword evidence="1" id="KW-0812">Transmembrane</keyword>
<keyword evidence="1" id="KW-0472">Membrane</keyword>
<evidence type="ECO:0000313" key="2">
    <source>
        <dbReference type="EMBL" id="EDM88950.1"/>
    </source>
</evidence>
<feature type="transmembrane region" description="Helical" evidence="1">
    <location>
        <begin position="192"/>
        <end position="211"/>
    </location>
</feature>
<evidence type="ECO:0000256" key="1">
    <source>
        <dbReference type="SAM" id="Phobius"/>
    </source>
</evidence>
<evidence type="ECO:0000313" key="3">
    <source>
        <dbReference type="Proteomes" id="UP000006002"/>
    </source>
</evidence>
<feature type="transmembrane region" description="Helical" evidence="1">
    <location>
        <begin position="232"/>
        <end position="254"/>
    </location>
</feature>
<feature type="transmembrane region" description="Helical" evidence="1">
    <location>
        <begin position="274"/>
        <end position="296"/>
    </location>
</feature>